<dbReference type="InterPro" id="IPR012583">
    <property type="entry name" value="RIX1_N"/>
</dbReference>
<dbReference type="Proteomes" id="UP001566132">
    <property type="component" value="Unassembled WGS sequence"/>
</dbReference>
<feature type="compositionally biased region" description="Polar residues" evidence="4">
    <location>
        <begin position="712"/>
        <end position="726"/>
    </location>
</feature>
<accession>A0ABD1F8B8</accession>
<feature type="domain" description="Pre-rRNA-processing protein RIX1 N-terminal" evidence="5">
    <location>
        <begin position="36"/>
        <end position="178"/>
    </location>
</feature>
<gene>
    <name evidence="6" type="ORF">ABEB36_003183</name>
</gene>
<dbReference type="PANTHER" id="PTHR34105:SF1">
    <property type="entry name" value="PROLINE-, GLUTAMIC ACID- AND LEUCINE-RICH PROTEIN 1"/>
    <property type="match status" value="1"/>
</dbReference>
<proteinExistence type="inferred from homology"/>
<keyword evidence="7" id="KW-1185">Reference proteome</keyword>
<feature type="region of interest" description="Disordered" evidence="4">
    <location>
        <begin position="710"/>
        <end position="797"/>
    </location>
</feature>
<dbReference type="GO" id="GO:0005634">
    <property type="term" value="C:nucleus"/>
    <property type="evidence" value="ECO:0007669"/>
    <property type="project" value="UniProtKB-SubCell"/>
</dbReference>
<evidence type="ECO:0000256" key="1">
    <source>
        <dbReference type="ARBA" id="ARBA00004123"/>
    </source>
</evidence>
<dbReference type="InterPro" id="IPR016024">
    <property type="entry name" value="ARM-type_fold"/>
</dbReference>
<dbReference type="Pfam" id="PF08167">
    <property type="entry name" value="RIX1"/>
    <property type="match status" value="1"/>
</dbReference>
<dbReference type="AlphaFoldDB" id="A0ABD1F8B8"/>
<keyword evidence="3" id="KW-0539">Nucleus</keyword>
<dbReference type="SUPFAM" id="SSF48371">
    <property type="entry name" value="ARM repeat"/>
    <property type="match status" value="1"/>
</dbReference>
<reference evidence="6 7" key="1">
    <citation type="submission" date="2024-05" db="EMBL/GenBank/DDBJ databases">
        <title>Genetic variation in Jamaican populations of the coffee berry borer (Hypothenemus hampei).</title>
        <authorList>
            <person name="Errbii M."/>
            <person name="Myrie A."/>
        </authorList>
    </citation>
    <scope>NUCLEOTIDE SEQUENCE [LARGE SCALE GENOMIC DNA]</scope>
    <source>
        <strain evidence="6">JA-Hopewell-2020-01-JO</strain>
        <tissue evidence="6">Whole body</tissue>
    </source>
</reference>
<evidence type="ECO:0000259" key="5">
    <source>
        <dbReference type="Pfam" id="PF08167"/>
    </source>
</evidence>
<feature type="compositionally biased region" description="Basic and acidic residues" evidence="4">
    <location>
        <begin position="759"/>
        <end position="785"/>
    </location>
</feature>
<feature type="compositionally biased region" description="Acidic residues" evidence="4">
    <location>
        <begin position="786"/>
        <end position="795"/>
    </location>
</feature>
<evidence type="ECO:0000313" key="7">
    <source>
        <dbReference type="Proteomes" id="UP001566132"/>
    </source>
</evidence>
<organism evidence="6 7">
    <name type="scientific">Hypothenemus hampei</name>
    <name type="common">Coffee berry borer</name>
    <dbReference type="NCBI Taxonomy" id="57062"/>
    <lineage>
        <taxon>Eukaryota</taxon>
        <taxon>Metazoa</taxon>
        <taxon>Ecdysozoa</taxon>
        <taxon>Arthropoda</taxon>
        <taxon>Hexapoda</taxon>
        <taxon>Insecta</taxon>
        <taxon>Pterygota</taxon>
        <taxon>Neoptera</taxon>
        <taxon>Endopterygota</taxon>
        <taxon>Coleoptera</taxon>
        <taxon>Polyphaga</taxon>
        <taxon>Cucujiformia</taxon>
        <taxon>Curculionidae</taxon>
        <taxon>Scolytinae</taxon>
        <taxon>Hypothenemus</taxon>
    </lineage>
</organism>
<evidence type="ECO:0000313" key="6">
    <source>
        <dbReference type="EMBL" id="KAL1513833.1"/>
    </source>
</evidence>
<protein>
    <recommendedName>
        <fullName evidence="5">Pre-rRNA-processing protein RIX1 N-terminal domain-containing protein</fullName>
    </recommendedName>
</protein>
<evidence type="ECO:0000256" key="3">
    <source>
        <dbReference type="ARBA" id="ARBA00023242"/>
    </source>
</evidence>
<comment type="similarity">
    <text evidence="2">Belongs to the RIX1/PELP1 family.</text>
</comment>
<evidence type="ECO:0000256" key="4">
    <source>
        <dbReference type="SAM" id="MobiDB-lite"/>
    </source>
</evidence>
<name>A0ABD1F8B8_HYPHA</name>
<comment type="subcellular location">
    <subcellularLocation>
        <location evidence="1">Nucleus</location>
    </subcellularLocation>
</comment>
<dbReference type="EMBL" id="JBDJPC010000002">
    <property type="protein sequence ID" value="KAL1513833.1"/>
    <property type="molecule type" value="Genomic_DNA"/>
</dbReference>
<comment type="caution">
    <text evidence="6">The sequence shown here is derived from an EMBL/GenBank/DDBJ whole genome shotgun (WGS) entry which is preliminary data.</text>
</comment>
<dbReference type="PANTHER" id="PTHR34105">
    <property type="entry name" value="PROLINE-, GLUTAMIC ACID- AND LEUCINE-RICH PROTEIN 1"/>
    <property type="match status" value="1"/>
</dbReference>
<evidence type="ECO:0000256" key="2">
    <source>
        <dbReference type="ARBA" id="ARBA00010511"/>
    </source>
</evidence>
<sequence>MPLKDFHIESILNEQNEENEQFLYSIINMNIQNESTEKSIINSLNKFLSTAKNRKQGLEILTVILENCSPTAITENALNWINHCIIIHHNDVFRELKLRTLGAIIEASHHDSDFNKKFITDFISKVLENCLAKSNVNSHECQSALSTLTTIMKYYSSWFGTHKQKIEDFVLVFLDSNNEVLVYRAALSFHFLQQVGGAGQSGINHKTQFTDSFHKLCHTVHKLYDKLFEYHTEMFEREIFEEPVFNFYDDHKENRQVQMRTTSKRIHNIYIFIEIMIKTGYPVAKETNPKKLLDVLTRALSFHKCIQRDKEESLEDCQFSLLLQSLQCATLKLLRLFIIWLQSNILPFAYSISKILVESIQRTQKCQCYRIECTYLTSAYKAMSEWLKVSKSSLHPQFQSRLLECILEDITPLKTQVTLTISDSISSQKSQKAKRKAMVNQIISSGNQSITMYSESTQSKIACQYALTTLKQVLEFTKLNVNNDVLKNLYKSIFETILKLQSGQPQYPFTDYQCQVKIYEVLVAFYHQDTLQIFPPAHTTLNILNRGLNGKNRFVFEVCSKGIQILESFCQPICPSLYCGIAQENIEDNAEAESDVLNEYKEIPDEDIENNENSSYHVKYTESDQSTFDDSRSDKETLNEVVIFEEININETIIEEHVDEMRILVDPVVVAPSEDGNEILEGHFIHTDLDYLEVVEETIKTESVEKNKLDENTTVDAANEELVTNISDEEEGEDDINRKRNNEGESDISEINTINLEPVAKKSKLEDESESLDKVVKDSGNKNEEIAEDPDDLYLEDGSFADQLKDYY</sequence>